<dbReference type="Proteomes" id="UP001225356">
    <property type="component" value="Unassembled WGS sequence"/>
</dbReference>
<reference evidence="1 2" key="1">
    <citation type="submission" date="2023-07" db="EMBL/GenBank/DDBJ databases">
        <title>Sequencing the genomes of 1000 actinobacteria strains.</title>
        <authorList>
            <person name="Klenk H.-P."/>
        </authorList>
    </citation>
    <scope>NUCLEOTIDE SEQUENCE [LARGE SCALE GENOMIC DNA]</scope>
    <source>
        <strain evidence="1 2">DSM 46740</strain>
    </source>
</reference>
<evidence type="ECO:0000313" key="2">
    <source>
        <dbReference type="Proteomes" id="UP001225356"/>
    </source>
</evidence>
<accession>A0ABT9Q9N0</accession>
<name>A0ABT9Q9N0_9ACTN</name>
<comment type="caution">
    <text evidence="1">The sequence shown here is derived from an EMBL/GenBank/DDBJ whole genome shotgun (WGS) entry which is preliminary data.</text>
</comment>
<proteinExistence type="predicted"/>
<dbReference type="InterPro" id="IPR011010">
    <property type="entry name" value="DNA_brk_join_enz"/>
</dbReference>
<dbReference type="EMBL" id="JAUSQU010000001">
    <property type="protein sequence ID" value="MDP9843419.1"/>
    <property type="molecule type" value="Genomic_DNA"/>
</dbReference>
<dbReference type="RefSeq" id="WP_307557625.1">
    <property type="nucleotide sequence ID" value="NZ_JAUSQU010000001.1"/>
</dbReference>
<evidence type="ECO:0000313" key="1">
    <source>
        <dbReference type="EMBL" id="MDP9843419.1"/>
    </source>
</evidence>
<sequence length="417" mass="47476">MNRPPLICEDCGREGRRYRRGLCGHCALAADLRTALDDGTGGIRPELMPFFEGFRTMSNPRAGVNWISHPHVHRMLAALAHPDTPITHETLNAMAPWRSVAYLRDLLMLHSVLSPCDRHLMLFERWLSETLADVTEPEHRQPVSRFATWHVLHRLRRFAERGPLTEQQTQQARGEVRQAIAFLSWLHQRERDLTTCRQAEIDAWYAGAYTARRLTHAFLRWAIRDRLLPKLVLPHQNTTNPAPISQQHRLTTLRRLLTDEEIPLLTRVAATMVLLYAQPLTRILRLTIDDVLHDDDQVRLCFGDPPTPVPEPFAALLLRHTGQRLNLTTATNQNSRWLFPGRRGGQPMTTDAIESRLRDHQIAALNGRTSALRHLVLQAPAPVVARMLGYTDQQTARLAADAGSPWSRYAPGDDHAQ</sequence>
<dbReference type="SUPFAM" id="SSF56349">
    <property type="entry name" value="DNA breaking-rejoining enzymes"/>
    <property type="match status" value="1"/>
</dbReference>
<protein>
    <recommendedName>
        <fullName evidence="3">Site-specific recombinase XerD</fullName>
    </recommendedName>
</protein>
<gene>
    <name evidence="1" type="ORF">J2853_002630</name>
</gene>
<keyword evidence="2" id="KW-1185">Reference proteome</keyword>
<evidence type="ECO:0008006" key="3">
    <source>
        <dbReference type="Google" id="ProtNLM"/>
    </source>
</evidence>
<organism evidence="1 2">
    <name type="scientific">Streptosporangium lutulentum</name>
    <dbReference type="NCBI Taxonomy" id="1461250"/>
    <lineage>
        <taxon>Bacteria</taxon>
        <taxon>Bacillati</taxon>
        <taxon>Actinomycetota</taxon>
        <taxon>Actinomycetes</taxon>
        <taxon>Streptosporangiales</taxon>
        <taxon>Streptosporangiaceae</taxon>
        <taxon>Streptosporangium</taxon>
    </lineage>
</organism>